<evidence type="ECO:0000256" key="1">
    <source>
        <dbReference type="ARBA" id="ARBA00001974"/>
    </source>
</evidence>
<dbReference type="InterPro" id="IPR031656">
    <property type="entry name" value="DAO_C"/>
</dbReference>
<evidence type="ECO:0000259" key="8">
    <source>
        <dbReference type="Pfam" id="PF01266"/>
    </source>
</evidence>
<dbReference type="Proteomes" id="UP000077405">
    <property type="component" value="Chromosome"/>
</dbReference>
<dbReference type="GO" id="GO:0004368">
    <property type="term" value="F:glycerol-3-phosphate dehydrogenase (quinone) activity"/>
    <property type="evidence" value="ECO:0007669"/>
    <property type="project" value="UniProtKB-EC"/>
</dbReference>
<dbReference type="NCBIfam" id="NF008899">
    <property type="entry name" value="PRK12266.1"/>
    <property type="match status" value="1"/>
</dbReference>
<keyword evidence="4" id="KW-0274">FAD</keyword>
<sequence length="536" mass="58191">MANASPAGTDGRLGATDTAVTDLLIVGGGVNGAGIARDAVGRGMSVVLCEQGDLAGATSSASTKLIHGGLRYLEYYEFRLVREALQEREVLLRAAPHIIWPLRFVLPHDSSMRPAWMVRIGLFLYDHLGKRKLLPGSHGVDLTSAPAGKPLAGGFTKAFEYSDCWVEDSRLVVLNAMDAKARGAEILTRTRCEKAERKGGLWEATLVDTDTGATRTVRARALVNAAGPWVREMIAKRTGVTVDKSVRLVKGSHIVVPKMYEGDHAYIFQNDDRRIVFAIPYERDFTLIGTTDLDYSGDPGAVAIAPEEIAYMCRAVSRYFAKPVRESDVVWTYSGVRPLFDDASGNASAVTRDYVLEMDEPAGEAPMLSIFGGKITTFRRLAEEATEKLGKALGKGGVTWTADVALPGGDIADADFAGFLAGLKRRRPWLPDALATRLARAYGTRVDRLLGDAKGLGDLGIEFGGGVFEAELDYSAREEFAMTGDDFLWRRSKLGLHLDANVREAIGGWFDRRREATANRTPGDEATGLRSMGGLR</sequence>
<dbReference type="SUPFAM" id="SSF51905">
    <property type="entry name" value="FAD/NAD(P)-binding domain"/>
    <property type="match status" value="1"/>
</dbReference>
<dbReference type="Gene3D" id="3.30.9.10">
    <property type="entry name" value="D-Amino Acid Oxidase, subunit A, domain 2"/>
    <property type="match status" value="1"/>
</dbReference>
<dbReference type="PANTHER" id="PTHR11985:SF15">
    <property type="entry name" value="GLYCEROL-3-PHOSPHATE DEHYDROGENASE, MITOCHONDRIAL"/>
    <property type="match status" value="1"/>
</dbReference>
<dbReference type="InterPro" id="IPR036188">
    <property type="entry name" value="FAD/NAD-bd_sf"/>
</dbReference>
<evidence type="ECO:0000256" key="7">
    <source>
        <dbReference type="SAM" id="MobiDB-lite"/>
    </source>
</evidence>
<dbReference type="SUPFAM" id="SSF54373">
    <property type="entry name" value="FAD-linked reductases, C-terminal domain"/>
    <property type="match status" value="1"/>
</dbReference>
<name>A0A160JI61_9PROT</name>
<accession>A0A160JI61</accession>
<organism evidence="10 11">
    <name type="scientific">Azospirillum humicireducens</name>
    <dbReference type="NCBI Taxonomy" id="1226968"/>
    <lineage>
        <taxon>Bacteria</taxon>
        <taxon>Pseudomonadati</taxon>
        <taxon>Pseudomonadota</taxon>
        <taxon>Alphaproteobacteria</taxon>
        <taxon>Rhodospirillales</taxon>
        <taxon>Azospirillaceae</taxon>
        <taxon>Azospirillum</taxon>
    </lineage>
</organism>
<dbReference type="STRING" id="1226968.A6A40_13450"/>
<evidence type="ECO:0000256" key="6">
    <source>
        <dbReference type="RuleBase" id="RU361217"/>
    </source>
</evidence>
<dbReference type="GO" id="GO:0009331">
    <property type="term" value="C:glycerol-3-phosphate dehydrogenase (FAD) complex"/>
    <property type="evidence" value="ECO:0007669"/>
    <property type="project" value="UniProtKB-UniRule"/>
</dbReference>
<dbReference type="InterPro" id="IPR038299">
    <property type="entry name" value="DAO_C_sf"/>
</dbReference>
<evidence type="ECO:0000256" key="2">
    <source>
        <dbReference type="ARBA" id="ARBA00007330"/>
    </source>
</evidence>
<evidence type="ECO:0000313" key="10">
    <source>
        <dbReference type="EMBL" id="ANC92799.1"/>
    </source>
</evidence>
<comment type="cofactor">
    <cofactor evidence="1 6">
        <name>FAD</name>
        <dbReference type="ChEBI" id="CHEBI:57692"/>
    </cofactor>
</comment>
<dbReference type="PROSITE" id="PS00977">
    <property type="entry name" value="FAD_G3PDH_1"/>
    <property type="match status" value="1"/>
</dbReference>
<dbReference type="Pfam" id="PF16901">
    <property type="entry name" value="DAO_C"/>
    <property type="match status" value="1"/>
</dbReference>
<dbReference type="EC" id="1.1.5.3" evidence="6"/>
<feature type="domain" description="Alpha-glycerophosphate oxidase C-terminal" evidence="9">
    <location>
        <begin position="401"/>
        <end position="501"/>
    </location>
</feature>
<feature type="region of interest" description="Disordered" evidence="7">
    <location>
        <begin position="517"/>
        <end position="536"/>
    </location>
</feature>
<evidence type="ECO:0000313" key="11">
    <source>
        <dbReference type="Proteomes" id="UP000077405"/>
    </source>
</evidence>
<comment type="similarity">
    <text evidence="2 6">Belongs to the FAD-dependent glycerol-3-phosphate dehydrogenase family.</text>
</comment>
<reference evidence="10 11" key="1">
    <citation type="journal article" date="2013" name="Int. J. Syst. Evol. Microbiol.">
        <title>Azospirillum humicireducens sp. nov., a nitrogen-fixing bacterium isolated from a microbial fuel cell.</title>
        <authorList>
            <person name="Zhou S."/>
            <person name="Han L."/>
            <person name="Wang Y."/>
            <person name="Yang G."/>
            <person name="Zhuang L."/>
            <person name="Hu P."/>
        </authorList>
    </citation>
    <scope>NUCLEOTIDE SEQUENCE [LARGE SCALE GENOMIC DNA]</scope>
    <source>
        <strain evidence="10 11">SgZ-5</strain>
    </source>
</reference>
<dbReference type="AlphaFoldDB" id="A0A160JI61"/>
<dbReference type="Gene3D" id="1.10.8.870">
    <property type="entry name" value="Alpha-glycerophosphate oxidase, cap domain"/>
    <property type="match status" value="1"/>
</dbReference>
<keyword evidence="11" id="KW-1185">Reference proteome</keyword>
<keyword evidence="5 6" id="KW-0560">Oxidoreductase</keyword>
<proteinExistence type="inferred from homology"/>
<keyword evidence="3 6" id="KW-0285">Flavoprotein</keyword>
<dbReference type="Gene3D" id="3.50.50.60">
    <property type="entry name" value="FAD/NAD(P)-binding domain"/>
    <property type="match status" value="1"/>
</dbReference>
<comment type="catalytic activity">
    <reaction evidence="6">
        <text>a quinone + sn-glycerol 3-phosphate = dihydroxyacetone phosphate + a quinol</text>
        <dbReference type="Rhea" id="RHEA:18977"/>
        <dbReference type="ChEBI" id="CHEBI:24646"/>
        <dbReference type="ChEBI" id="CHEBI:57597"/>
        <dbReference type="ChEBI" id="CHEBI:57642"/>
        <dbReference type="ChEBI" id="CHEBI:132124"/>
        <dbReference type="EC" id="1.1.5.3"/>
    </reaction>
</comment>
<dbReference type="KEGG" id="ahu:A6A40_13450"/>
<gene>
    <name evidence="10" type="ORF">A6A40_13450</name>
</gene>
<dbReference type="PANTHER" id="PTHR11985">
    <property type="entry name" value="GLYCEROL-3-PHOSPHATE DEHYDROGENASE"/>
    <property type="match status" value="1"/>
</dbReference>
<dbReference type="InterPro" id="IPR000447">
    <property type="entry name" value="G3P_DH_FAD-dep"/>
</dbReference>
<evidence type="ECO:0000256" key="5">
    <source>
        <dbReference type="ARBA" id="ARBA00023002"/>
    </source>
</evidence>
<dbReference type="Gene3D" id="6.10.250.1890">
    <property type="match status" value="1"/>
</dbReference>
<dbReference type="GO" id="GO:0046168">
    <property type="term" value="P:glycerol-3-phosphate catabolic process"/>
    <property type="evidence" value="ECO:0007669"/>
    <property type="project" value="TreeGrafter"/>
</dbReference>
<dbReference type="InterPro" id="IPR006076">
    <property type="entry name" value="FAD-dep_OxRdtase"/>
</dbReference>
<dbReference type="Pfam" id="PF01266">
    <property type="entry name" value="DAO"/>
    <property type="match status" value="1"/>
</dbReference>
<protein>
    <recommendedName>
        <fullName evidence="6">Glycerol-3-phosphate dehydrogenase</fullName>
        <ecNumber evidence="6">1.1.5.3</ecNumber>
    </recommendedName>
</protein>
<dbReference type="NCBIfam" id="NF009906">
    <property type="entry name" value="PRK13369.1"/>
    <property type="match status" value="1"/>
</dbReference>
<dbReference type="PRINTS" id="PR01001">
    <property type="entry name" value="FADG3PDH"/>
</dbReference>
<evidence type="ECO:0000259" key="9">
    <source>
        <dbReference type="Pfam" id="PF16901"/>
    </source>
</evidence>
<dbReference type="EMBL" id="CP015285">
    <property type="protein sequence ID" value="ANC92799.1"/>
    <property type="molecule type" value="Genomic_DNA"/>
</dbReference>
<dbReference type="RefSeq" id="WP_063635838.1">
    <property type="nucleotide sequence ID" value="NZ_CP015285.1"/>
</dbReference>
<evidence type="ECO:0000256" key="3">
    <source>
        <dbReference type="ARBA" id="ARBA00022630"/>
    </source>
</evidence>
<evidence type="ECO:0000256" key="4">
    <source>
        <dbReference type="ARBA" id="ARBA00022827"/>
    </source>
</evidence>
<dbReference type="OrthoDB" id="9766796at2"/>
<feature type="domain" description="FAD dependent oxidoreductase" evidence="8">
    <location>
        <begin position="22"/>
        <end position="343"/>
    </location>
</feature>